<dbReference type="EMBL" id="CP011267">
    <property type="protein sequence ID" value="AKG91089.1"/>
    <property type="molecule type" value="Genomic_DNA"/>
</dbReference>
<keyword evidence="1" id="KW-1277">Toxin-antitoxin system</keyword>
<dbReference type="FunCoup" id="A0A0F7ICR6">
    <property type="interactions" value="4"/>
</dbReference>
<dbReference type="GeneID" id="24804192"/>
<proteinExistence type="inferred from homology"/>
<dbReference type="OrthoDB" id="231302at2157"/>
<dbReference type="InterPro" id="IPR003847">
    <property type="entry name" value="Put_antitoxin"/>
</dbReference>
<evidence type="ECO:0000256" key="1">
    <source>
        <dbReference type="ARBA" id="ARBA00022649"/>
    </source>
</evidence>
<dbReference type="HAMAP" id="MF_00794">
    <property type="entry name" value="UPF0330"/>
    <property type="match status" value="1"/>
</dbReference>
<sequence>MKTITISDDVYEKLLRLKGKKSFSAIIDELISRNVEKRVDLLIRASEEAGYEEELEKVSREIRKSFRVRL</sequence>
<dbReference type="InParanoid" id="A0A0F7ICR6"/>
<dbReference type="Pfam" id="PF02697">
    <property type="entry name" value="VAPB_antitox"/>
    <property type="match status" value="1"/>
</dbReference>
<organism evidence="3 4">
    <name type="scientific">Geoglobus ahangari</name>
    <dbReference type="NCBI Taxonomy" id="113653"/>
    <lineage>
        <taxon>Archaea</taxon>
        <taxon>Methanobacteriati</taxon>
        <taxon>Methanobacteriota</taxon>
        <taxon>Archaeoglobi</taxon>
        <taxon>Archaeoglobales</taxon>
        <taxon>Archaeoglobaceae</taxon>
        <taxon>Geoglobus</taxon>
    </lineage>
</organism>
<reference evidence="3 4" key="1">
    <citation type="submission" date="2015-04" db="EMBL/GenBank/DDBJ databases">
        <title>The complete genome sequence of the hyperthermophilic, obligate iron-reducing archaeon Geoglobus ahangari strain 234T.</title>
        <authorList>
            <person name="Manzella M.P."/>
            <person name="Holmes D.E."/>
            <person name="Rocheleau J.M."/>
            <person name="Chung A."/>
            <person name="Reguera G."/>
            <person name="Kashefi K."/>
        </authorList>
    </citation>
    <scope>NUCLEOTIDE SEQUENCE [LARGE SCALE GENOMIC DNA]</scope>
    <source>
        <strain evidence="3 4">234</strain>
    </source>
</reference>
<dbReference type="Proteomes" id="UP000034723">
    <property type="component" value="Chromosome"/>
</dbReference>
<protein>
    <recommendedName>
        <fullName evidence="2">Putative antitoxin GAH_01624</fullName>
    </recommendedName>
</protein>
<dbReference type="KEGG" id="gah:GAH_01624"/>
<evidence type="ECO:0000313" key="3">
    <source>
        <dbReference type="EMBL" id="AKG91089.1"/>
    </source>
</evidence>
<dbReference type="HOGENOM" id="CLU_170073_3_0_2"/>
<dbReference type="AlphaFoldDB" id="A0A0F7ICR6"/>
<comment type="similarity">
    <text evidence="2">Belongs to the UPF0330 family.</text>
</comment>
<gene>
    <name evidence="3" type="ORF">GAH_01624</name>
</gene>
<evidence type="ECO:0000256" key="2">
    <source>
        <dbReference type="HAMAP-Rule" id="MF_00794"/>
    </source>
</evidence>
<dbReference type="STRING" id="113653.GAH_01624"/>
<accession>A0A0F7ICR6</accession>
<comment type="function">
    <text evidence="2">Possibly the antitoxin component of a toxin-antitoxin (TA) module.</text>
</comment>
<dbReference type="RefSeq" id="WP_048095996.1">
    <property type="nucleotide sequence ID" value="NZ_CP011267.1"/>
</dbReference>
<keyword evidence="4" id="KW-1185">Reference proteome</keyword>
<evidence type="ECO:0000313" key="4">
    <source>
        <dbReference type="Proteomes" id="UP000034723"/>
    </source>
</evidence>
<name>A0A0F7ICR6_9EURY</name>